<feature type="compositionally biased region" description="Polar residues" evidence="1">
    <location>
        <begin position="37"/>
        <end position="52"/>
    </location>
</feature>
<keyword evidence="3" id="KW-1185">Reference proteome</keyword>
<evidence type="ECO:0000313" key="3">
    <source>
        <dbReference type="Proteomes" id="UP000317909"/>
    </source>
</evidence>
<dbReference type="PROSITE" id="PS51257">
    <property type="entry name" value="PROKAR_LIPOPROTEIN"/>
    <property type="match status" value="1"/>
</dbReference>
<proteinExistence type="predicted"/>
<gene>
    <name evidence="2" type="ORF">I41_18570</name>
</gene>
<evidence type="ECO:0000313" key="2">
    <source>
        <dbReference type="EMBL" id="QDT72675.1"/>
    </source>
</evidence>
<sequence length="88" mass="9147">MERTFWAAAVLLAAGGCRMCSDACDYSAPVPGGPRSGSLQRAGSAFNGQVYNTVDPPPQKSPATEADLNPYWATPLEGQATPQPIPAP</sequence>
<evidence type="ECO:0000256" key="1">
    <source>
        <dbReference type="SAM" id="MobiDB-lite"/>
    </source>
</evidence>
<dbReference type="EMBL" id="CP036339">
    <property type="protein sequence ID" value="QDT72675.1"/>
    <property type="molecule type" value="Genomic_DNA"/>
</dbReference>
<protein>
    <submittedName>
        <fullName evidence="2">Uncharacterized protein</fullName>
    </submittedName>
</protein>
<feature type="region of interest" description="Disordered" evidence="1">
    <location>
        <begin position="32"/>
        <end position="88"/>
    </location>
</feature>
<dbReference type="KEGG" id="llh:I41_18570"/>
<organism evidence="2 3">
    <name type="scientific">Lacipirellula limnantheis</name>
    <dbReference type="NCBI Taxonomy" id="2528024"/>
    <lineage>
        <taxon>Bacteria</taxon>
        <taxon>Pseudomonadati</taxon>
        <taxon>Planctomycetota</taxon>
        <taxon>Planctomycetia</taxon>
        <taxon>Pirellulales</taxon>
        <taxon>Lacipirellulaceae</taxon>
        <taxon>Lacipirellula</taxon>
    </lineage>
</organism>
<reference evidence="2 3" key="1">
    <citation type="submission" date="2019-02" db="EMBL/GenBank/DDBJ databases">
        <title>Deep-cultivation of Planctomycetes and their phenomic and genomic characterization uncovers novel biology.</title>
        <authorList>
            <person name="Wiegand S."/>
            <person name="Jogler M."/>
            <person name="Boedeker C."/>
            <person name="Pinto D."/>
            <person name="Vollmers J."/>
            <person name="Rivas-Marin E."/>
            <person name="Kohn T."/>
            <person name="Peeters S.H."/>
            <person name="Heuer A."/>
            <person name="Rast P."/>
            <person name="Oberbeckmann S."/>
            <person name="Bunk B."/>
            <person name="Jeske O."/>
            <person name="Meyerdierks A."/>
            <person name="Storesund J.E."/>
            <person name="Kallscheuer N."/>
            <person name="Luecker S."/>
            <person name="Lage O.M."/>
            <person name="Pohl T."/>
            <person name="Merkel B.J."/>
            <person name="Hornburger P."/>
            <person name="Mueller R.-W."/>
            <person name="Bruemmer F."/>
            <person name="Labrenz M."/>
            <person name="Spormann A.M."/>
            <person name="Op den Camp H."/>
            <person name="Overmann J."/>
            <person name="Amann R."/>
            <person name="Jetten M.S.M."/>
            <person name="Mascher T."/>
            <person name="Medema M.H."/>
            <person name="Devos D.P."/>
            <person name="Kaster A.-K."/>
            <person name="Ovreas L."/>
            <person name="Rohde M."/>
            <person name="Galperin M.Y."/>
            <person name="Jogler C."/>
        </authorList>
    </citation>
    <scope>NUCLEOTIDE SEQUENCE [LARGE SCALE GENOMIC DNA]</scope>
    <source>
        <strain evidence="2 3">I41</strain>
    </source>
</reference>
<dbReference type="RefSeq" id="WP_145432220.1">
    <property type="nucleotide sequence ID" value="NZ_CP036339.1"/>
</dbReference>
<name>A0A517TWC1_9BACT</name>
<dbReference type="Proteomes" id="UP000317909">
    <property type="component" value="Chromosome"/>
</dbReference>
<accession>A0A517TWC1</accession>
<dbReference type="AlphaFoldDB" id="A0A517TWC1"/>